<dbReference type="Proteomes" id="UP000324800">
    <property type="component" value="Unassembled WGS sequence"/>
</dbReference>
<reference evidence="2 3" key="1">
    <citation type="submission" date="2019-03" db="EMBL/GenBank/DDBJ databases">
        <title>Single cell metagenomics reveals metabolic interactions within the superorganism composed of flagellate Streblomastix strix and complex community of Bacteroidetes bacteria on its surface.</title>
        <authorList>
            <person name="Treitli S.C."/>
            <person name="Kolisko M."/>
            <person name="Husnik F."/>
            <person name="Keeling P."/>
            <person name="Hampl V."/>
        </authorList>
    </citation>
    <scope>NUCLEOTIDE SEQUENCE [LARGE SCALE GENOMIC DNA]</scope>
    <source>
        <strain evidence="2">ST1C</strain>
    </source>
</reference>
<accession>A0A5J4PNH2</accession>
<evidence type="ECO:0000313" key="3">
    <source>
        <dbReference type="Proteomes" id="UP000324800"/>
    </source>
</evidence>
<proteinExistence type="predicted"/>
<dbReference type="AlphaFoldDB" id="A0A5J4PNH2"/>
<comment type="caution">
    <text evidence="2">The sequence shown here is derived from an EMBL/GenBank/DDBJ whole genome shotgun (WGS) entry which is preliminary data.</text>
</comment>
<dbReference type="OrthoDB" id="3517218at2759"/>
<evidence type="ECO:0000313" key="2">
    <source>
        <dbReference type="EMBL" id="KAA6310089.1"/>
    </source>
</evidence>
<protein>
    <submittedName>
        <fullName evidence="2">Uncharacterized protein</fullName>
    </submittedName>
</protein>
<feature type="non-terminal residue" evidence="2">
    <location>
        <position position="135"/>
    </location>
</feature>
<organism evidence="2 3">
    <name type="scientific">Streblomastix strix</name>
    <dbReference type="NCBI Taxonomy" id="222440"/>
    <lineage>
        <taxon>Eukaryota</taxon>
        <taxon>Metamonada</taxon>
        <taxon>Preaxostyla</taxon>
        <taxon>Oxymonadida</taxon>
        <taxon>Streblomastigidae</taxon>
        <taxon>Streblomastix</taxon>
    </lineage>
</organism>
<feature type="compositionally biased region" description="Basic and acidic residues" evidence="1">
    <location>
        <begin position="62"/>
        <end position="89"/>
    </location>
</feature>
<name>A0A5J4PNH2_9EUKA</name>
<evidence type="ECO:0000256" key="1">
    <source>
        <dbReference type="SAM" id="MobiDB-lite"/>
    </source>
</evidence>
<dbReference type="EMBL" id="SNRW01049945">
    <property type="protein sequence ID" value="KAA6310089.1"/>
    <property type="molecule type" value="Genomic_DNA"/>
</dbReference>
<gene>
    <name evidence="2" type="ORF">EZS28_056378</name>
</gene>
<sequence length="135" mass="15708">MRQTRIRKKKPIHHKNQSEMKMLIEGPGAGFINLPFKFIQGSKQQQLLYAQSLMQIINNISEDTKQEETQDNDNEKEKEQQEENKEEDIQSIKVKKRKLKIQDKKQVTGLQLASFVKRLVLLPAIPSQILIKLAT</sequence>
<feature type="region of interest" description="Disordered" evidence="1">
    <location>
        <begin position="61"/>
        <end position="89"/>
    </location>
</feature>